<dbReference type="PANTHER" id="PTHR11735:SF11">
    <property type="entry name" value="TRNA THREONYLCARBAMOYLADENOSINE BIOSYNTHESIS PROTEIN TSAB"/>
    <property type="match status" value="1"/>
</dbReference>
<feature type="region of interest" description="Disordered" evidence="1">
    <location>
        <begin position="221"/>
        <end position="247"/>
    </location>
</feature>
<feature type="domain" description="Gcp-like" evidence="2">
    <location>
        <begin position="33"/>
        <end position="144"/>
    </location>
</feature>
<organism evidence="3">
    <name type="scientific">hydrothermal vent metagenome</name>
    <dbReference type="NCBI Taxonomy" id="652676"/>
    <lineage>
        <taxon>unclassified sequences</taxon>
        <taxon>metagenomes</taxon>
        <taxon>ecological metagenomes</taxon>
    </lineage>
</organism>
<feature type="compositionally biased region" description="Basic residues" evidence="1">
    <location>
        <begin position="236"/>
        <end position="247"/>
    </location>
</feature>
<name>A0A160V660_9ZZZZ</name>
<dbReference type="GO" id="GO:0005829">
    <property type="term" value="C:cytosol"/>
    <property type="evidence" value="ECO:0007669"/>
    <property type="project" value="TreeGrafter"/>
</dbReference>
<reference evidence="3" key="1">
    <citation type="submission" date="2015-10" db="EMBL/GenBank/DDBJ databases">
        <authorList>
            <person name="Gilbert D.G."/>
        </authorList>
    </citation>
    <scope>NUCLEOTIDE SEQUENCE</scope>
</reference>
<dbReference type="Gene3D" id="3.30.420.40">
    <property type="match status" value="2"/>
</dbReference>
<evidence type="ECO:0000259" key="2">
    <source>
        <dbReference type="Pfam" id="PF00814"/>
    </source>
</evidence>
<dbReference type="PANTHER" id="PTHR11735">
    <property type="entry name" value="TRNA N6-ADENOSINE THREONYLCARBAMOYLTRANSFERASE"/>
    <property type="match status" value="1"/>
</dbReference>
<dbReference type="InterPro" id="IPR000905">
    <property type="entry name" value="Gcp-like_dom"/>
</dbReference>
<dbReference type="AlphaFoldDB" id="A0A160V660"/>
<protein>
    <submittedName>
        <fullName evidence="3">TsaB protein, required for threonylcarbamoyladenosine (T(6)A) formation in tRNA</fullName>
    </submittedName>
</protein>
<proteinExistence type="predicted"/>
<dbReference type="EMBL" id="FAXA01000030">
    <property type="protein sequence ID" value="CUV01251.1"/>
    <property type="molecule type" value="Genomic_DNA"/>
</dbReference>
<dbReference type="NCBIfam" id="TIGR03725">
    <property type="entry name" value="T6A_YeaZ"/>
    <property type="match status" value="1"/>
</dbReference>
<evidence type="ECO:0000256" key="1">
    <source>
        <dbReference type="SAM" id="MobiDB-lite"/>
    </source>
</evidence>
<dbReference type="GO" id="GO:0002949">
    <property type="term" value="P:tRNA threonylcarbamoyladenosine modification"/>
    <property type="evidence" value="ECO:0007669"/>
    <property type="project" value="InterPro"/>
</dbReference>
<dbReference type="InterPro" id="IPR022496">
    <property type="entry name" value="T6A_TsaB"/>
</dbReference>
<accession>A0A160V660</accession>
<dbReference type="CDD" id="cd24032">
    <property type="entry name" value="ASKHA_NBD_TsaB"/>
    <property type="match status" value="1"/>
</dbReference>
<sequence length="247" mass="26386">MLLALDTSTRYAGVALANEDRVLALHAWHSTYNHTAELMPAVVNILEHGGLTAGELDGVAVALGPGGFSALRVGISAAKGLALVAKQPIIGVGTLDLEAYAYIDSGIPVCALLEAGREECATALFSPDGVRLREDRVCTAEELMTEVTNGISSPTIFCGEGVDAWREQISGALGDHAQIVIPVPASRAWALAVIGQKRLAAREFDDLVTLQPEYLRMPSIGVPKKRGRVPQSRRMPQSRRNVRGQVR</sequence>
<dbReference type="SUPFAM" id="SSF53067">
    <property type="entry name" value="Actin-like ATPase domain"/>
    <property type="match status" value="2"/>
</dbReference>
<dbReference type="Pfam" id="PF00814">
    <property type="entry name" value="TsaD"/>
    <property type="match status" value="1"/>
</dbReference>
<evidence type="ECO:0000313" key="3">
    <source>
        <dbReference type="EMBL" id="CUV01251.1"/>
    </source>
</evidence>
<dbReference type="InterPro" id="IPR043129">
    <property type="entry name" value="ATPase_NBD"/>
</dbReference>
<gene>
    <name evidence="3" type="ORF">MGWOODY_Clf1063</name>
</gene>